<evidence type="ECO:0000313" key="2">
    <source>
        <dbReference type="Proteomes" id="UP000053780"/>
    </source>
</evidence>
<organism evidence="1 2">
    <name type="scientific">Vairimorpha apis BRL 01</name>
    <dbReference type="NCBI Taxonomy" id="1037528"/>
    <lineage>
        <taxon>Eukaryota</taxon>
        <taxon>Fungi</taxon>
        <taxon>Fungi incertae sedis</taxon>
        <taxon>Microsporidia</taxon>
        <taxon>Nosematidae</taxon>
        <taxon>Vairimorpha</taxon>
    </lineage>
</organism>
<protein>
    <submittedName>
        <fullName evidence="1">Uncharacterized protein</fullName>
    </submittedName>
</protein>
<dbReference type="EMBL" id="KE647107">
    <property type="protein sequence ID" value="EQB61684.1"/>
    <property type="molecule type" value="Genomic_DNA"/>
</dbReference>
<reference evidence="1 2" key="1">
    <citation type="journal article" date="2013" name="BMC Genomics">
        <title>Genome sequencing and comparative genomics of honey bee microsporidia, Nosema apis reveal novel insights into host-parasite interactions.</title>
        <authorList>
            <person name="Chen Yp."/>
            <person name="Pettis J.S."/>
            <person name="Zhao Y."/>
            <person name="Liu X."/>
            <person name="Tallon L.J."/>
            <person name="Sadzewicz L.D."/>
            <person name="Li R."/>
            <person name="Zheng H."/>
            <person name="Huang S."/>
            <person name="Zhang X."/>
            <person name="Hamilton M.C."/>
            <person name="Pernal S.F."/>
            <person name="Melathopoulos A.P."/>
            <person name="Yan X."/>
            <person name="Evans J.D."/>
        </authorList>
    </citation>
    <scope>NUCLEOTIDE SEQUENCE [LARGE SCALE GENOMIC DNA]</scope>
    <source>
        <strain evidence="1 2">BRL 01</strain>
    </source>
</reference>
<dbReference type="HOGENOM" id="CLU_105949_0_0_1"/>
<keyword evidence="2" id="KW-1185">Reference proteome</keyword>
<sequence length="228" mass="26767">MSDAKNFYDFVSNENPFAFLKDYDKQEFKLIKHELEALQKIQPKFIPAIVDSSVLLNERTATINTVIRNGINENIMKGVSILNKNNIVHDILNHKIISNVGFVETSKKAAELSEIGFDPSNVKKHRYNMGALKYIIDVFKNYLDLDGMEDVVLDMYRLKSINKQKMLREKVYKAIKDKIDDDIYLKMNFDNDIVEDVYEEAENLHKLEIFFQKLTISYFNFFLKFKKL</sequence>
<dbReference type="Proteomes" id="UP000053780">
    <property type="component" value="Unassembled WGS sequence"/>
</dbReference>
<dbReference type="AlphaFoldDB" id="T0LBM7"/>
<dbReference type="OrthoDB" id="2186996at2759"/>
<accession>T0LBM7</accession>
<name>T0LBM7_9MICR</name>
<dbReference type="VEuPathDB" id="MicrosporidiaDB:NAPIS_ORF00740"/>
<gene>
    <name evidence="1" type="ORF">NAPIS_ORF00740</name>
</gene>
<evidence type="ECO:0000313" key="1">
    <source>
        <dbReference type="EMBL" id="EQB61684.1"/>
    </source>
</evidence>
<proteinExistence type="predicted"/>